<protein>
    <recommendedName>
        <fullName evidence="1">SnoaL-like domain-containing protein</fullName>
    </recommendedName>
</protein>
<organism evidence="2 3">
    <name type="scientific">Plantactinospora mayteni</name>
    <dbReference type="NCBI Taxonomy" id="566021"/>
    <lineage>
        <taxon>Bacteria</taxon>
        <taxon>Bacillati</taxon>
        <taxon>Actinomycetota</taxon>
        <taxon>Actinomycetes</taxon>
        <taxon>Micromonosporales</taxon>
        <taxon>Micromonosporaceae</taxon>
        <taxon>Plantactinospora</taxon>
    </lineage>
</organism>
<evidence type="ECO:0000313" key="2">
    <source>
        <dbReference type="EMBL" id="GIG99581.1"/>
    </source>
</evidence>
<accession>A0ABQ4EY76</accession>
<evidence type="ECO:0000313" key="3">
    <source>
        <dbReference type="Proteomes" id="UP000621500"/>
    </source>
</evidence>
<dbReference type="RefSeq" id="WP_203860941.1">
    <property type="nucleotide sequence ID" value="NZ_BAAAZQ010000014.1"/>
</dbReference>
<dbReference type="SUPFAM" id="SSF54427">
    <property type="entry name" value="NTF2-like"/>
    <property type="match status" value="1"/>
</dbReference>
<dbReference type="Pfam" id="PF13577">
    <property type="entry name" value="SnoaL_4"/>
    <property type="match status" value="1"/>
</dbReference>
<dbReference type="InterPro" id="IPR037401">
    <property type="entry name" value="SnoaL-like"/>
</dbReference>
<reference evidence="2 3" key="1">
    <citation type="submission" date="2021-01" db="EMBL/GenBank/DDBJ databases">
        <title>Whole genome shotgun sequence of Plantactinospora mayteni NBRC 109088.</title>
        <authorList>
            <person name="Komaki H."/>
            <person name="Tamura T."/>
        </authorList>
    </citation>
    <scope>NUCLEOTIDE SEQUENCE [LARGE SCALE GENOMIC DNA]</scope>
    <source>
        <strain evidence="2 3">NBRC 109088</strain>
    </source>
</reference>
<dbReference type="Gene3D" id="3.10.450.50">
    <property type="match status" value="1"/>
</dbReference>
<dbReference type="InterPro" id="IPR032710">
    <property type="entry name" value="NTF2-like_dom_sf"/>
</dbReference>
<name>A0ABQ4EY76_9ACTN</name>
<keyword evidence="3" id="KW-1185">Reference proteome</keyword>
<dbReference type="CDD" id="cd00531">
    <property type="entry name" value="NTF2_like"/>
    <property type="match status" value="1"/>
</dbReference>
<dbReference type="Proteomes" id="UP000621500">
    <property type="component" value="Unassembled WGS sequence"/>
</dbReference>
<comment type="caution">
    <text evidence="2">The sequence shown here is derived from an EMBL/GenBank/DDBJ whole genome shotgun (WGS) entry which is preliminary data.</text>
</comment>
<feature type="domain" description="SnoaL-like" evidence="1">
    <location>
        <begin position="13"/>
        <end position="123"/>
    </location>
</feature>
<sequence>MTDTATLGARSAELYYTYARAVDEGDLDTLRDIVTDDVRITRGDNPTEQGVEAFLEVYRAHNALRIPVCKHVVTNVLAKRDGDQIVTHAYFQATMLEDDGTRVIIGVYDDVHVEQGGRLKLAHKRIRVQRVLHLPAAVSQYAHVGRDRPTSAAEG</sequence>
<dbReference type="EMBL" id="BONX01000045">
    <property type="protein sequence ID" value="GIG99581.1"/>
    <property type="molecule type" value="Genomic_DNA"/>
</dbReference>
<evidence type="ECO:0000259" key="1">
    <source>
        <dbReference type="Pfam" id="PF13577"/>
    </source>
</evidence>
<gene>
    <name evidence="2" type="ORF">Pma05_61540</name>
</gene>
<proteinExistence type="predicted"/>